<protein>
    <submittedName>
        <fullName evidence="2">Uncharacterized protein</fullName>
    </submittedName>
</protein>
<feature type="transmembrane region" description="Helical" evidence="1">
    <location>
        <begin position="6"/>
        <end position="24"/>
    </location>
</feature>
<keyword evidence="3" id="KW-1185">Reference proteome</keyword>
<organism evidence="2 3">
    <name type="scientific">Desulfomarina profundi</name>
    <dbReference type="NCBI Taxonomy" id="2772557"/>
    <lineage>
        <taxon>Bacteria</taxon>
        <taxon>Pseudomonadati</taxon>
        <taxon>Thermodesulfobacteriota</taxon>
        <taxon>Desulfobulbia</taxon>
        <taxon>Desulfobulbales</taxon>
        <taxon>Desulfobulbaceae</taxon>
        <taxon>Desulfomarina</taxon>
    </lineage>
</organism>
<feature type="transmembrane region" description="Helical" evidence="1">
    <location>
        <begin position="84"/>
        <end position="101"/>
    </location>
</feature>
<keyword evidence="1" id="KW-0812">Transmembrane</keyword>
<proteinExistence type="predicted"/>
<dbReference type="KEGG" id="dbk:DGMP_28540"/>
<evidence type="ECO:0000256" key="1">
    <source>
        <dbReference type="SAM" id="Phobius"/>
    </source>
</evidence>
<keyword evidence="1" id="KW-0472">Membrane</keyword>
<sequence length="126" mass="14571">MLMSADILTALLYFLTGASIMYLFRVRRRTLSLLDHSRLPELTEEDFATLRLLLKTAYERMLYMGVLFIPLAFSTLWGDGTFSTLFFLLLIGLLFLSNIGPRQKIMHLLENNDLSMSDLRKRGFTL</sequence>
<dbReference type="Proteomes" id="UP000826725">
    <property type="component" value="Chromosome"/>
</dbReference>
<dbReference type="EMBL" id="AP024086">
    <property type="protein sequence ID" value="BCL62161.1"/>
    <property type="molecule type" value="Genomic_DNA"/>
</dbReference>
<evidence type="ECO:0000313" key="2">
    <source>
        <dbReference type="EMBL" id="BCL62161.1"/>
    </source>
</evidence>
<keyword evidence="1" id="KW-1133">Transmembrane helix</keyword>
<evidence type="ECO:0000313" key="3">
    <source>
        <dbReference type="Proteomes" id="UP000826725"/>
    </source>
</evidence>
<feature type="transmembrane region" description="Helical" evidence="1">
    <location>
        <begin position="61"/>
        <end position="78"/>
    </location>
</feature>
<reference evidence="2" key="1">
    <citation type="submission" date="2020-09" db="EMBL/GenBank/DDBJ databases">
        <title>Desulfogranum mesoprofundum gen. nov., sp. nov., a novel mesophilic, sulfate-reducing chemolithoautotroph isolated from a deep-sea hydrothermal vent chimney in the Suiyo Seamount.</title>
        <authorList>
            <person name="Hashimoto Y."/>
            <person name="Nakagawa S."/>
        </authorList>
    </citation>
    <scope>NUCLEOTIDE SEQUENCE</scope>
    <source>
        <strain evidence="2">KT2</strain>
    </source>
</reference>
<gene>
    <name evidence="2" type="ORF">DGMP_28540</name>
</gene>
<dbReference type="AlphaFoldDB" id="A0A8D5FKB5"/>
<accession>A0A8D5FKB5</accession>
<name>A0A8D5FKB5_9BACT</name>